<accession>A0A0F9IWY3</accession>
<proteinExistence type="predicted"/>
<reference evidence="1" key="1">
    <citation type="journal article" date="2015" name="Nature">
        <title>Complex archaea that bridge the gap between prokaryotes and eukaryotes.</title>
        <authorList>
            <person name="Spang A."/>
            <person name="Saw J.H."/>
            <person name="Jorgensen S.L."/>
            <person name="Zaremba-Niedzwiedzka K."/>
            <person name="Martijn J."/>
            <person name="Lind A.E."/>
            <person name="van Eijk R."/>
            <person name="Schleper C."/>
            <person name="Guy L."/>
            <person name="Ettema T.J."/>
        </authorList>
    </citation>
    <scope>NUCLEOTIDE SEQUENCE</scope>
</reference>
<protein>
    <submittedName>
        <fullName evidence="1">Uncharacterized protein</fullName>
    </submittedName>
</protein>
<comment type="caution">
    <text evidence="1">The sequence shown here is derived from an EMBL/GenBank/DDBJ whole genome shotgun (WGS) entry which is preliminary data.</text>
</comment>
<dbReference type="AlphaFoldDB" id="A0A0F9IWY3"/>
<dbReference type="EMBL" id="LAZR01019688">
    <property type="protein sequence ID" value="KKL91602.1"/>
    <property type="molecule type" value="Genomic_DNA"/>
</dbReference>
<gene>
    <name evidence="1" type="ORF">LCGC14_1893020</name>
</gene>
<sequence>MNITSHCKSRIVRRLQGIVTVREVEECTTGMCPEIGETWVLVKKLTGHKSIRTDKPNEVVNGDTVWAVVKRRHEGDAGAVVTVLLRRWEQGRKDGTMK</sequence>
<organism evidence="1">
    <name type="scientific">marine sediment metagenome</name>
    <dbReference type="NCBI Taxonomy" id="412755"/>
    <lineage>
        <taxon>unclassified sequences</taxon>
        <taxon>metagenomes</taxon>
        <taxon>ecological metagenomes</taxon>
    </lineage>
</organism>
<evidence type="ECO:0000313" key="1">
    <source>
        <dbReference type="EMBL" id="KKL91602.1"/>
    </source>
</evidence>
<name>A0A0F9IWY3_9ZZZZ</name>